<evidence type="ECO:0000313" key="4">
    <source>
        <dbReference type="Proteomes" id="UP000181998"/>
    </source>
</evidence>
<name>A0A1H9GTP0_9PROT</name>
<dbReference type="InterPro" id="IPR043736">
    <property type="entry name" value="DUF5681"/>
</dbReference>
<feature type="domain" description="DUF5681" evidence="2">
    <location>
        <begin position="9"/>
        <end position="67"/>
    </location>
</feature>
<dbReference type="OrthoDB" id="9135114at2"/>
<reference evidence="3 4" key="1">
    <citation type="submission" date="2016-10" db="EMBL/GenBank/DDBJ databases">
        <authorList>
            <person name="de Groot N.N."/>
        </authorList>
    </citation>
    <scope>NUCLEOTIDE SEQUENCE [LARGE SCALE GENOMIC DNA]</scope>
    <source>
        <strain evidence="3 4">Nm9</strain>
    </source>
</reference>
<accession>A0A1H9GTP0</accession>
<dbReference type="AlphaFoldDB" id="A0A1H9GTP0"/>
<evidence type="ECO:0000259" key="2">
    <source>
        <dbReference type="Pfam" id="PF18932"/>
    </source>
</evidence>
<feature type="compositionally biased region" description="Basic and acidic residues" evidence="1">
    <location>
        <begin position="1"/>
        <end position="15"/>
    </location>
</feature>
<dbReference type="RefSeq" id="WP_074722504.1">
    <property type="nucleotide sequence ID" value="NZ_FOFX01000076.1"/>
</dbReference>
<dbReference type="EMBL" id="FOFX01000076">
    <property type="protein sequence ID" value="SEQ53461.1"/>
    <property type="molecule type" value="Genomic_DNA"/>
</dbReference>
<dbReference type="Proteomes" id="UP000181998">
    <property type="component" value="Unassembled WGS sequence"/>
</dbReference>
<proteinExistence type="predicted"/>
<protein>
    <recommendedName>
        <fullName evidence="2">DUF5681 domain-containing protein</fullName>
    </recommendedName>
</protein>
<evidence type="ECO:0000256" key="1">
    <source>
        <dbReference type="SAM" id="MobiDB-lite"/>
    </source>
</evidence>
<gene>
    <name evidence="3" type="ORF">SAMN05421510_10765</name>
</gene>
<sequence length="142" mass="15364">MTIAKEGRGRWKKGESGNPRGRSPGTGKVAQLRENIAQHLLEIIEQLVIKAKEGDSQAARLLLERVIPPVKSMEQSVKFSLSVDADLSTQGQSIIQAVANGTLAPGQGSALLTSLGTLARIKEMDELEKRLTALEQANEHKK</sequence>
<dbReference type="Pfam" id="PF18932">
    <property type="entry name" value="DUF5681"/>
    <property type="match status" value="1"/>
</dbReference>
<feature type="region of interest" description="Disordered" evidence="1">
    <location>
        <begin position="1"/>
        <end position="27"/>
    </location>
</feature>
<evidence type="ECO:0000313" key="3">
    <source>
        <dbReference type="EMBL" id="SEQ53461.1"/>
    </source>
</evidence>
<organism evidence="3 4">
    <name type="scientific">Nitrosomonas ureae</name>
    <dbReference type="NCBI Taxonomy" id="44577"/>
    <lineage>
        <taxon>Bacteria</taxon>
        <taxon>Pseudomonadati</taxon>
        <taxon>Pseudomonadota</taxon>
        <taxon>Betaproteobacteria</taxon>
        <taxon>Nitrosomonadales</taxon>
        <taxon>Nitrosomonadaceae</taxon>
        <taxon>Nitrosomonas</taxon>
    </lineage>
</organism>